<feature type="transmembrane region" description="Helical" evidence="1">
    <location>
        <begin position="402"/>
        <end position="421"/>
    </location>
</feature>
<comment type="caution">
    <text evidence="2">The sequence shown here is derived from an EMBL/GenBank/DDBJ whole genome shotgun (WGS) entry which is preliminary data.</text>
</comment>
<sequence length="809" mass="91638">MQTNYFKENVLPHLLAFAAFLVIIFIYFSPVFSNKSLAQNDMIQTIGALKESVDFEKKTGEEILWSNSTFSGMPVWRGYGTNIFIKANHFINNIIPTPVLLCILGFLGFYILLHIYGLNYWLCFAGGLAYTFSSYNLISIEAGHINKVFDMMLMAPVLAGVILTYRRNMVSGAALTILFLALQIFYSHVQINYYLLIMIIFIVIAEFIRSLKEKQLKRFFIASFILAVCAIISIGPNFSRLWTMSEYSKATPRGGSDLQAKKSQGDGLDKDYALSWSNGVMETMTLFIPSFYGGSSHEPLSTSSATYKTLISNGVDKRQAKEYISGMPLYWGDQPFTSGPIYFGAIVCFLFVLGLVLIKGPIKWWIIPITVLSITLSWGKNFELLTNLFFDYVPLYNKFRSVTMILTMAEITFPLLGFIVLKKIFDGELSKDEIQKGLKISLGITGGIALFFAILGGAFFDFSSATDAQVPQWLSESLKEDRASNLRMDAFRSLFFVVAAAAVIWLYINDKLKSTVCYLAISALVLIDLWSIDKRYLDNSDFRKKENYEESIFVPTQADEIIQKDPDTYFRVFNVTANPFSDAITSYFHKSIGGYSAIKLARYQDLIDSCLSKNNMSVLNMLNTKYFIFPDKQTNQPMVQNNPGALGNAWFVDNIRIVPGPDEELIGLKNFNPAETAIVDKRFEEYVKGINPKKDTTATIELIDYHPNHLKFEAETNSDQLAVFSDVYYQPGWNAYIDGKPVEHIRVNYILRALKIPTGKHEILFKFEPRSYIVGEKISRIGSILFLVSIISLLGFQIIQVRKNNKERS</sequence>
<dbReference type="eggNOG" id="COG4485">
    <property type="taxonomic scope" value="Bacteria"/>
</dbReference>
<protein>
    <recommendedName>
        <fullName evidence="4">Bacterial membrane protein YfhO</fullName>
    </recommendedName>
</protein>
<feature type="transmembrane region" description="Helical" evidence="1">
    <location>
        <begin position="94"/>
        <end position="113"/>
    </location>
</feature>
<dbReference type="PANTHER" id="PTHR38454">
    <property type="entry name" value="INTEGRAL MEMBRANE PROTEIN-RELATED"/>
    <property type="match status" value="1"/>
</dbReference>
<feature type="transmembrane region" description="Helical" evidence="1">
    <location>
        <begin position="490"/>
        <end position="508"/>
    </location>
</feature>
<dbReference type="EMBL" id="BBLT01000001">
    <property type="protein sequence ID" value="GAL83273.1"/>
    <property type="molecule type" value="Genomic_DNA"/>
</dbReference>
<keyword evidence="3" id="KW-1185">Reference proteome</keyword>
<accession>A0A098LAV0</accession>
<reference evidence="2 3" key="1">
    <citation type="submission" date="2014-09" db="EMBL/GenBank/DDBJ databases">
        <title>Sporocytophaga myxococcoides PG-01 genome sequencing.</title>
        <authorList>
            <person name="Liu L."/>
            <person name="Gao P.J."/>
            <person name="Chen G.J."/>
            <person name="Wang L.S."/>
        </authorList>
    </citation>
    <scope>NUCLEOTIDE SEQUENCE [LARGE SCALE GENOMIC DNA]</scope>
    <source>
        <strain evidence="2 3">PG-01</strain>
    </source>
</reference>
<dbReference type="Proteomes" id="UP000030185">
    <property type="component" value="Unassembled WGS sequence"/>
</dbReference>
<evidence type="ECO:0000313" key="3">
    <source>
        <dbReference type="Proteomes" id="UP000030185"/>
    </source>
</evidence>
<proteinExistence type="predicted"/>
<gene>
    <name evidence="2" type="ORF">MYP_499</name>
</gene>
<dbReference type="Pfam" id="PF09586">
    <property type="entry name" value="YfhO"/>
    <property type="match status" value="1"/>
</dbReference>
<feature type="transmembrane region" description="Helical" evidence="1">
    <location>
        <begin position="192"/>
        <end position="208"/>
    </location>
</feature>
<feature type="transmembrane region" description="Helical" evidence="1">
    <location>
        <begin position="170"/>
        <end position="186"/>
    </location>
</feature>
<evidence type="ECO:0000256" key="1">
    <source>
        <dbReference type="SAM" id="Phobius"/>
    </source>
</evidence>
<dbReference type="STRING" id="153721.MYP_499"/>
<feature type="transmembrane region" description="Helical" evidence="1">
    <location>
        <begin position="12"/>
        <end position="32"/>
    </location>
</feature>
<dbReference type="PANTHER" id="PTHR38454:SF1">
    <property type="entry name" value="INTEGRAL MEMBRANE PROTEIN"/>
    <property type="match status" value="1"/>
</dbReference>
<feature type="transmembrane region" description="Helical" evidence="1">
    <location>
        <begin position="365"/>
        <end position="382"/>
    </location>
</feature>
<keyword evidence="1" id="KW-1133">Transmembrane helix</keyword>
<evidence type="ECO:0000313" key="2">
    <source>
        <dbReference type="EMBL" id="GAL83273.1"/>
    </source>
</evidence>
<feature type="transmembrane region" description="Helical" evidence="1">
    <location>
        <begin position="515"/>
        <end position="532"/>
    </location>
</feature>
<keyword evidence="1" id="KW-0812">Transmembrane</keyword>
<dbReference type="InterPro" id="IPR018580">
    <property type="entry name" value="Uncharacterised_YfhO"/>
</dbReference>
<feature type="transmembrane region" description="Helical" evidence="1">
    <location>
        <begin position="339"/>
        <end position="358"/>
    </location>
</feature>
<dbReference type="RefSeq" id="WP_045457905.1">
    <property type="nucleotide sequence ID" value="NZ_BBLT01000001.1"/>
</dbReference>
<feature type="transmembrane region" description="Helical" evidence="1">
    <location>
        <begin position="220"/>
        <end position="238"/>
    </location>
</feature>
<name>A0A098LAV0_9BACT</name>
<dbReference type="AlphaFoldDB" id="A0A098LAV0"/>
<dbReference type="OrthoDB" id="9772884at2"/>
<keyword evidence="1" id="KW-0472">Membrane</keyword>
<evidence type="ECO:0008006" key="4">
    <source>
        <dbReference type="Google" id="ProtNLM"/>
    </source>
</evidence>
<feature type="transmembrane region" description="Helical" evidence="1">
    <location>
        <begin position="120"/>
        <end position="138"/>
    </location>
</feature>
<feature type="transmembrane region" description="Helical" evidence="1">
    <location>
        <begin position="781"/>
        <end position="799"/>
    </location>
</feature>
<organism evidence="2 3">
    <name type="scientific">Sporocytophaga myxococcoides</name>
    <dbReference type="NCBI Taxonomy" id="153721"/>
    <lineage>
        <taxon>Bacteria</taxon>
        <taxon>Pseudomonadati</taxon>
        <taxon>Bacteroidota</taxon>
        <taxon>Cytophagia</taxon>
        <taxon>Cytophagales</taxon>
        <taxon>Cytophagaceae</taxon>
        <taxon>Sporocytophaga</taxon>
    </lineage>
</organism>
<feature type="transmembrane region" description="Helical" evidence="1">
    <location>
        <begin position="442"/>
        <end position="460"/>
    </location>
</feature>